<organism evidence="1 2">
    <name type="scientific">Steinernema carpocapsae</name>
    <name type="common">Entomopathogenic nematode</name>
    <dbReference type="NCBI Taxonomy" id="34508"/>
    <lineage>
        <taxon>Eukaryota</taxon>
        <taxon>Metazoa</taxon>
        <taxon>Ecdysozoa</taxon>
        <taxon>Nematoda</taxon>
        <taxon>Chromadorea</taxon>
        <taxon>Rhabditida</taxon>
        <taxon>Tylenchina</taxon>
        <taxon>Panagrolaimomorpha</taxon>
        <taxon>Strongyloidoidea</taxon>
        <taxon>Steinernematidae</taxon>
        <taxon>Steinernema</taxon>
    </lineage>
</organism>
<protein>
    <submittedName>
        <fullName evidence="1">Uncharacterized protein</fullName>
    </submittedName>
</protein>
<dbReference type="Proteomes" id="UP000298663">
    <property type="component" value="Unassembled WGS sequence"/>
</dbReference>
<keyword evidence="2" id="KW-1185">Reference proteome</keyword>
<evidence type="ECO:0000313" key="1">
    <source>
        <dbReference type="EMBL" id="TKR63346.1"/>
    </source>
</evidence>
<name>A0A4U5M3K7_STECR</name>
<reference evidence="1 2" key="2">
    <citation type="journal article" date="2019" name="G3 (Bethesda)">
        <title>Hybrid Assembly of the Genome of the Entomopathogenic Nematode Steinernema carpocapsae Identifies the X-Chromosome.</title>
        <authorList>
            <person name="Serra L."/>
            <person name="Macchietto M."/>
            <person name="Macias-Munoz A."/>
            <person name="McGill C.J."/>
            <person name="Rodriguez I.M."/>
            <person name="Rodriguez B."/>
            <person name="Murad R."/>
            <person name="Mortazavi A."/>
        </authorList>
    </citation>
    <scope>NUCLEOTIDE SEQUENCE [LARGE SCALE GENOMIC DNA]</scope>
    <source>
        <strain evidence="1 2">ALL</strain>
    </source>
</reference>
<dbReference type="EMBL" id="AZBU02000010">
    <property type="protein sequence ID" value="TKR63346.1"/>
    <property type="molecule type" value="Genomic_DNA"/>
</dbReference>
<sequence length="105" mass="11804">MWEAPPTGSSPLLNPSNFQLLQPLQSLPPLSNLLTQHALLLILPSPSGLRLSRLGQSLFSVRSQRPNGFNVNPMAERIARAYRMRRDWSDPMAQMTGNSFWFAGR</sequence>
<dbReference type="AlphaFoldDB" id="A0A4U5M3K7"/>
<gene>
    <name evidence="1" type="ORF">L596_027186</name>
</gene>
<comment type="caution">
    <text evidence="1">The sequence shown here is derived from an EMBL/GenBank/DDBJ whole genome shotgun (WGS) entry which is preliminary data.</text>
</comment>
<accession>A0A4U5M3K7</accession>
<proteinExistence type="predicted"/>
<reference evidence="1 2" key="1">
    <citation type="journal article" date="2015" name="Genome Biol.">
        <title>Comparative genomics of Steinernema reveals deeply conserved gene regulatory networks.</title>
        <authorList>
            <person name="Dillman A.R."/>
            <person name="Macchietto M."/>
            <person name="Porter C.F."/>
            <person name="Rogers A."/>
            <person name="Williams B."/>
            <person name="Antoshechkin I."/>
            <person name="Lee M.M."/>
            <person name="Goodwin Z."/>
            <person name="Lu X."/>
            <person name="Lewis E.E."/>
            <person name="Goodrich-Blair H."/>
            <person name="Stock S.P."/>
            <person name="Adams B.J."/>
            <person name="Sternberg P.W."/>
            <person name="Mortazavi A."/>
        </authorList>
    </citation>
    <scope>NUCLEOTIDE SEQUENCE [LARGE SCALE GENOMIC DNA]</scope>
    <source>
        <strain evidence="1 2">ALL</strain>
    </source>
</reference>
<evidence type="ECO:0000313" key="2">
    <source>
        <dbReference type="Proteomes" id="UP000298663"/>
    </source>
</evidence>